<reference evidence="1" key="1">
    <citation type="submission" date="2020-08" db="EMBL/GenBank/DDBJ databases">
        <title>Plant Genome Project.</title>
        <authorList>
            <person name="Zhang R.-G."/>
        </authorList>
    </citation>
    <scope>NUCLEOTIDE SEQUENCE</scope>
    <source>
        <strain evidence="1">WSP0</strain>
        <tissue evidence="1">Leaf</tissue>
    </source>
</reference>
<keyword evidence="2" id="KW-1185">Reference proteome</keyword>
<evidence type="ECO:0000313" key="1">
    <source>
        <dbReference type="EMBL" id="KAG5535844.1"/>
    </source>
</evidence>
<evidence type="ECO:0000313" key="2">
    <source>
        <dbReference type="Proteomes" id="UP000823749"/>
    </source>
</evidence>
<protein>
    <recommendedName>
        <fullName evidence="3">FAR1 domain-containing protein</fullName>
    </recommendedName>
</protein>
<organism evidence="1 2">
    <name type="scientific">Rhododendron griersonianum</name>
    <dbReference type="NCBI Taxonomy" id="479676"/>
    <lineage>
        <taxon>Eukaryota</taxon>
        <taxon>Viridiplantae</taxon>
        <taxon>Streptophyta</taxon>
        <taxon>Embryophyta</taxon>
        <taxon>Tracheophyta</taxon>
        <taxon>Spermatophyta</taxon>
        <taxon>Magnoliopsida</taxon>
        <taxon>eudicotyledons</taxon>
        <taxon>Gunneridae</taxon>
        <taxon>Pentapetalae</taxon>
        <taxon>asterids</taxon>
        <taxon>Ericales</taxon>
        <taxon>Ericaceae</taxon>
        <taxon>Ericoideae</taxon>
        <taxon>Rhodoreae</taxon>
        <taxon>Rhododendron</taxon>
    </lineage>
</organism>
<sequence length="162" mass="18415">METSIASSPSIDKQEIVDPSIHHDLEFEDHTMEVEKQVTDVVVTEQKPLQEVFPSNETLVDWIRCTGKQHEFIIVIKGSEKCIKNRTPRMRFSCKRSGKYRPFVKKVDGNEVAVKKRVRSTGTKKCECPFELKAVKGNDGWTVSVHNGTHNHPPAVYLEGHS</sequence>
<dbReference type="EMBL" id="JACTNZ010000008">
    <property type="protein sequence ID" value="KAG5535844.1"/>
    <property type="molecule type" value="Genomic_DNA"/>
</dbReference>
<evidence type="ECO:0008006" key="3">
    <source>
        <dbReference type="Google" id="ProtNLM"/>
    </source>
</evidence>
<dbReference type="AlphaFoldDB" id="A0AAV6J8J0"/>
<gene>
    <name evidence="1" type="ORF">RHGRI_023569</name>
</gene>
<dbReference type="Proteomes" id="UP000823749">
    <property type="component" value="Chromosome 8"/>
</dbReference>
<comment type="caution">
    <text evidence="1">The sequence shown here is derived from an EMBL/GenBank/DDBJ whole genome shotgun (WGS) entry which is preliminary data.</text>
</comment>
<proteinExistence type="predicted"/>
<name>A0AAV6J8J0_9ERIC</name>
<accession>A0AAV6J8J0</accession>